<protein>
    <submittedName>
        <fullName evidence="2">Uncharacterized protein</fullName>
    </submittedName>
</protein>
<name>A0ABP8FAM6_9ACTN</name>
<feature type="region of interest" description="Disordered" evidence="1">
    <location>
        <begin position="1"/>
        <end position="22"/>
    </location>
</feature>
<gene>
    <name evidence="2" type="ORF">GCM10023086_13670</name>
</gene>
<evidence type="ECO:0000256" key="1">
    <source>
        <dbReference type="SAM" id="MobiDB-lite"/>
    </source>
</evidence>
<accession>A0ABP8FAM6</accession>
<sequence length="110" mass="11684">MLRASACHNYSPEPPDSAPVPAEPVVQASDLAERWPTRREIVSTEAKAVISPLLETLSARRPPHPPTGDPTCERPLDSGTGLTMEGPCTAQPPPLRGTARAALLTRITLA</sequence>
<proteinExistence type="predicted"/>
<evidence type="ECO:0000313" key="2">
    <source>
        <dbReference type="EMBL" id="GAA4298980.1"/>
    </source>
</evidence>
<dbReference type="EMBL" id="BAABET010000002">
    <property type="protein sequence ID" value="GAA4298980.1"/>
    <property type="molecule type" value="Genomic_DNA"/>
</dbReference>
<dbReference type="Proteomes" id="UP001501115">
    <property type="component" value="Unassembled WGS sequence"/>
</dbReference>
<feature type="region of interest" description="Disordered" evidence="1">
    <location>
        <begin position="55"/>
        <end position="95"/>
    </location>
</feature>
<organism evidence="2 3">
    <name type="scientific">Streptomyces venetus</name>
    <dbReference type="NCBI Taxonomy" id="1701086"/>
    <lineage>
        <taxon>Bacteria</taxon>
        <taxon>Bacillati</taxon>
        <taxon>Actinomycetota</taxon>
        <taxon>Actinomycetes</taxon>
        <taxon>Kitasatosporales</taxon>
        <taxon>Streptomycetaceae</taxon>
        <taxon>Streptomyces</taxon>
    </lineage>
</organism>
<evidence type="ECO:0000313" key="3">
    <source>
        <dbReference type="Proteomes" id="UP001501115"/>
    </source>
</evidence>
<reference evidence="3" key="1">
    <citation type="journal article" date="2019" name="Int. J. Syst. Evol. Microbiol.">
        <title>The Global Catalogue of Microorganisms (GCM) 10K type strain sequencing project: providing services to taxonomists for standard genome sequencing and annotation.</title>
        <authorList>
            <consortium name="The Broad Institute Genomics Platform"/>
            <consortium name="The Broad Institute Genome Sequencing Center for Infectious Disease"/>
            <person name="Wu L."/>
            <person name="Ma J."/>
        </authorList>
    </citation>
    <scope>NUCLEOTIDE SEQUENCE [LARGE SCALE GENOMIC DNA]</scope>
    <source>
        <strain evidence="3">JCM 31290</strain>
    </source>
</reference>
<comment type="caution">
    <text evidence="2">The sequence shown here is derived from an EMBL/GenBank/DDBJ whole genome shotgun (WGS) entry which is preliminary data.</text>
</comment>
<feature type="compositionally biased region" description="Pro residues" evidence="1">
    <location>
        <begin position="12"/>
        <end position="22"/>
    </location>
</feature>
<keyword evidence="3" id="KW-1185">Reference proteome</keyword>